<proteinExistence type="predicted"/>
<dbReference type="InterPro" id="IPR025443">
    <property type="entry name" value="DUF4307"/>
</dbReference>
<sequence length="166" mass="17818">MPLSKAQWEQLPPDVKARYPKPGSNLGLWLVGALAIVTVSAFVGLGFSKYVDLPATGKLTGFEIPNESVVITRFEVNRDPGTRVTCALRAQDDRRVDVGYAWVEIVPSDERVSALSYPLATRSLAVLVEILGCSAGTEVTGVPLPQVEPGTELPEQPAPGRKPPNL</sequence>
<dbReference type="AlphaFoldDB" id="A0A6J6EZT5"/>
<evidence type="ECO:0000256" key="1">
    <source>
        <dbReference type="SAM" id="MobiDB-lite"/>
    </source>
</evidence>
<evidence type="ECO:0000256" key="2">
    <source>
        <dbReference type="SAM" id="Phobius"/>
    </source>
</evidence>
<protein>
    <submittedName>
        <fullName evidence="3">Unannotated protein</fullName>
    </submittedName>
</protein>
<reference evidence="3" key="1">
    <citation type="submission" date="2020-05" db="EMBL/GenBank/DDBJ databases">
        <authorList>
            <person name="Chiriac C."/>
            <person name="Salcher M."/>
            <person name="Ghai R."/>
            <person name="Kavagutti S V."/>
        </authorList>
    </citation>
    <scope>NUCLEOTIDE SEQUENCE</scope>
</reference>
<name>A0A6J6EZT5_9ZZZZ</name>
<accession>A0A6J6EZT5</accession>
<feature type="compositionally biased region" description="Pro residues" evidence="1">
    <location>
        <begin position="156"/>
        <end position="166"/>
    </location>
</feature>
<feature type="region of interest" description="Disordered" evidence="1">
    <location>
        <begin position="142"/>
        <end position="166"/>
    </location>
</feature>
<feature type="transmembrane region" description="Helical" evidence="2">
    <location>
        <begin position="26"/>
        <end position="48"/>
    </location>
</feature>
<organism evidence="3">
    <name type="scientific">freshwater metagenome</name>
    <dbReference type="NCBI Taxonomy" id="449393"/>
    <lineage>
        <taxon>unclassified sequences</taxon>
        <taxon>metagenomes</taxon>
        <taxon>ecological metagenomes</taxon>
    </lineage>
</organism>
<keyword evidence="2" id="KW-0472">Membrane</keyword>
<keyword evidence="2" id="KW-0812">Transmembrane</keyword>
<evidence type="ECO:0000313" key="3">
    <source>
        <dbReference type="EMBL" id="CAB4581517.1"/>
    </source>
</evidence>
<dbReference type="EMBL" id="CAEZTT010000120">
    <property type="protein sequence ID" value="CAB4581517.1"/>
    <property type="molecule type" value="Genomic_DNA"/>
</dbReference>
<keyword evidence="2" id="KW-1133">Transmembrane helix</keyword>
<dbReference type="Pfam" id="PF14155">
    <property type="entry name" value="DUF4307"/>
    <property type="match status" value="1"/>
</dbReference>
<gene>
    <name evidence="3" type="ORF">UFOPK1726_00959</name>
</gene>